<evidence type="ECO:0000256" key="3">
    <source>
        <dbReference type="ARBA" id="ARBA00022723"/>
    </source>
</evidence>
<dbReference type="AlphaFoldDB" id="A0A931HFC9"/>
<dbReference type="GO" id="GO:0030973">
    <property type="term" value="F:molybdate ion binding"/>
    <property type="evidence" value="ECO:0007669"/>
    <property type="project" value="TreeGrafter"/>
</dbReference>
<dbReference type="GO" id="GO:0015689">
    <property type="term" value="P:molybdate ion transport"/>
    <property type="evidence" value="ECO:0007669"/>
    <property type="project" value="InterPro"/>
</dbReference>
<evidence type="ECO:0000256" key="4">
    <source>
        <dbReference type="ARBA" id="ARBA00022729"/>
    </source>
</evidence>
<accession>A0A931HFC9</accession>
<evidence type="ECO:0000256" key="1">
    <source>
        <dbReference type="ARBA" id="ARBA00009175"/>
    </source>
</evidence>
<dbReference type="EMBL" id="JADZGI010000002">
    <property type="protein sequence ID" value="MBH0114359.1"/>
    <property type="molecule type" value="Genomic_DNA"/>
</dbReference>
<sequence length="264" mass="27717">MPVPTFSRRIARHLSVLLAIAIAALGLSPACAAPRAPVVLAAASLQEAMNAAADGWAAKGHPRPVVSFAGSSALARQIAAGAPADMFVSADEAWMDYLAGRGLLRKGTRTSFLANDIVLIAPRSTSLRLDLGKGADIAGALGKGRLAMANPDAVPAGRYGKEALTSMGQWSKLSGRVASAENVRVALALVSRGETPLGVVYATDAMQDKGVRVVGVFPRSSHKPISYPLALLAKSDSHEAEGFRRYLLSDEGRRIFARFGFGRR</sequence>
<evidence type="ECO:0000256" key="5">
    <source>
        <dbReference type="ARBA" id="ARBA00062515"/>
    </source>
</evidence>
<feature type="binding site" evidence="6">
    <location>
        <position position="183"/>
    </location>
    <ligand>
        <name>molybdate</name>
        <dbReference type="ChEBI" id="CHEBI:36264"/>
    </ligand>
</feature>
<keyword evidence="9" id="KW-1185">Reference proteome</keyword>
<dbReference type="PANTHER" id="PTHR30632">
    <property type="entry name" value="MOLYBDATE-BINDING PERIPLASMIC PROTEIN"/>
    <property type="match status" value="1"/>
</dbReference>
<reference evidence="8" key="1">
    <citation type="submission" date="2020-11" db="EMBL/GenBank/DDBJ databases">
        <title>Novosphingobium aureum sp. nov., a marine bacterium isolated from sediment of a salt flat.</title>
        <authorList>
            <person name="Yoo Y."/>
            <person name="Kim J.-J."/>
        </authorList>
    </citation>
    <scope>NUCLEOTIDE SEQUENCE</scope>
    <source>
        <strain evidence="8">YJ-S2-02</strain>
    </source>
</reference>
<evidence type="ECO:0000313" key="8">
    <source>
        <dbReference type="EMBL" id="MBH0114359.1"/>
    </source>
</evidence>
<dbReference type="GO" id="GO:1901359">
    <property type="term" value="F:tungstate binding"/>
    <property type="evidence" value="ECO:0007669"/>
    <property type="project" value="UniProtKB-ARBA"/>
</dbReference>
<keyword evidence="3 6" id="KW-0479">Metal-binding</keyword>
<gene>
    <name evidence="8" type="primary">modA</name>
    <name evidence="8" type="ORF">I5E68_15545</name>
</gene>
<dbReference type="InterPro" id="IPR005950">
    <property type="entry name" value="ModA"/>
</dbReference>
<dbReference type="GO" id="GO:0046872">
    <property type="term" value="F:metal ion binding"/>
    <property type="evidence" value="ECO:0007669"/>
    <property type="project" value="UniProtKB-KW"/>
</dbReference>
<name>A0A931HFC9_9SPHN</name>
<dbReference type="PIRSF" id="PIRSF004846">
    <property type="entry name" value="ModA"/>
    <property type="match status" value="1"/>
</dbReference>
<dbReference type="RefSeq" id="WP_197165594.1">
    <property type="nucleotide sequence ID" value="NZ_JADZGI010000002.1"/>
</dbReference>
<comment type="caution">
    <text evidence="8">The sequence shown here is derived from an EMBL/GenBank/DDBJ whole genome shotgun (WGS) entry which is preliminary data.</text>
</comment>
<dbReference type="SUPFAM" id="SSF53850">
    <property type="entry name" value="Periplasmic binding protein-like II"/>
    <property type="match status" value="1"/>
</dbReference>
<dbReference type="Pfam" id="PF13531">
    <property type="entry name" value="SBP_bac_11"/>
    <property type="match status" value="1"/>
</dbReference>
<evidence type="ECO:0000256" key="2">
    <source>
        <dbReference type="ARBA" id="ARBA00022505"/>
    </source>
</evidence>
<protein>
    <submittedName>
        <fullName evidence="8">Molybdate ABC transporter substrate-binding protein</fullName>
    </submittedName>
</protein>
<dbReference type="NCBIfam" id="TIGR01256">
    <property type="entry name" value="modA"/>
    <property type="match status" value="1"/>
</dbReference>
<keyword evidence="4 7" id="KW-0732">Signal</keyword>
<feature type="binding site" evidence="6">
    <location>
        <position position="71"/>
    </location>
    <ligand>
        <name>molybdate</name>
        <dbReference type="ChEBI" id="CHEBI:36264"/>
    </ligand>
</feature>
<dbReference type="InterPro" id="IPR050682">
    <property type="entry name" value="ModA/WtpA"/>
</dbReference>
<feature type="chain" id="PRO_5038034589" evidence="7">
    <location>
        <begin position="33"/>
        <end position="264"/>
    </location>
</feature>
<comment type="similarity">
    <text evidence="1">Belongs to the bacterial solute-binding protein ModA family.</text>
</comment>
<dbReference type="Gene3D" id="3.40.190.10">
    <property type="entry name" value="Periplasmic binding protein-like II"/>
    <property type="match status" value="2"/>
</dbReference>
<evidence type="ECO:0000256" key="6">
    <source>
        <dbReference type="PIRSR" id="PIRSR004846-1"/>
    </source>
</evidence>
<dbReference type="FunFam" id="3.40.190.10:FF:000035">
    <property type="entry name" value="Molybdate ABC transporter substrate-binding protein"/>
    <property type="match status" value="1"/>
</dbReference>
<proteinExistence type="inferred from homology"/>
<organism evidence="8 9">
    <name type="scientific">Novosphingobium aureum</name>
    <dbReference type="NCBI Taxonomy" id="2792964"/>
    <lineage>
        <taxon>Bacteria</taxon>
        <taxon>Pseudomonadati</taxon>
        <taxon>Pseudomonadota</taxon>
        <taxon>Alphaproteobacteria</taxon>
        <taxon>Sphingomonadales</taxon>
        <taxon>Sphingomonadaceae</taxon>
        <taxon>Novosphingobium</taxon>
    </lineage>
</organism>
<dbReference type="PANTHER" id="PTHR30632:SF17">
    <property type="entry name" value="MOLYBDATE-BINDING PROTEIN MODA"/>
    <property type="match status" value="1"/>
</dbReference>
<evidence type="ECO:0000256" key="7">
    <source>
        <dbReference type="SAM" id="SignalP"/>
    </source>
</evidence>
<evidence type="ECO:0000313" key="9">
    <source>
        <dbReference type="Proteomes" id="UP000617634"/>
    </source>
</evidence>
<feature type="signal peptide" evidence="7">
    <location>
        <begin position="1"/>
        <end position="32"/>
    </location>
</feature>
<dbReference type="GO" id="GO:0030288">
    <property type="term" value="C:outer membrane-bounded periplasmic space"/>
    <property type="evidence" value="ECO:0007669"/>
    <property type="project" value="TreeGrafter"/>
</dbReference>
<feature type="binding site" evidence="6">
    <location>
        <position position="44"/>
    </location>
    <ligand>
        <name>molybdate</name>
        <dbReference type="ChEBI" id="CHEBI:36264"/>
    </ligand>
</feature>
<comment type="subunit">
    <text evidence="5">The complex is composed of two ATP-binding proteins (ModC), two transmembrane proteins (ModB) and a solute-binding protein (ModA).</text>
</comment>
<feature type="binding site" evidence="6">
    <location>
        <position position="201"/>
    </location>
    <ligand>
        <name>molybdate</name>
        <dbReference type="ChEBI" id="CHEBI:36264"/>
    </ligand>
</feature>
<keyword evidence="2 6" id="KW-0500">Molybdenum</keyword>
<feature type="binding site" evidence="6">
    <location>
        <position position="156"/>
    </location>
    <ligand>
        <name>molybdate</name>
        <dbReference type="ChEBI" id="CHEBI:36264"/>
    </ligand>
</feature>
<dbReference type="Proteomes" id="UP000617634">
    <property type="component" value="Unassembled WGS sequence"/>
</dbReference>